<keyword evidence="2" id="KW-1185">Reference proteome</keyword>
<protein>
    <submittedName>
        <fullName evidence="1">Uncharacterized protein</fullName>
    </submittedName>
</protein>
<proteinExistence type="predicted"/>
<gene>
    <name evidence="1" type="ORF">D8S82_33025</name>
</gene>
<dbReference type="EMBL" id="VIFX01000087">
    <property type="protein sequence ID" value="TQR82272.1"/>
    <property type="molecule type" value="Genomic_DNA"/>
</dbReference>
<organism evidence="1 2">
    <name type="scientific">Mycolicibacterium hodleri</name>
    <dbReference type="NCBI Taxonomy" id="49897"/>
    <lineage>
        <taxon>Bacteria</taxon>
        <taxon>Bacillati</taxon>
        <taxon>Actinomycetota</taxon>
        <taxon>Actinomycetes</taxon>
        <taxon>Mycobacteriales</taxon>
        <taxon>Mycobacteriaceae</taxon>
        <taxon>Mycolicibacterium</taxon>
    </lineage>
</organism>
<reference evidence="1 2" key="1">
    <citation type="submission" date="2018-10" db="EMBL/GenBank/DDBJ databases">
        <title>Draft genome of Mycobacterium hodleri strain B.</title>
        <authorList>
            <person name="Amande T.J."/>
            <person name="Mcgenity T.J."/>
        </authorList>
    </citation>
    <scope>NUCLEOTIDE SEQUENCE [LARGE SCALE GENOMIC DNA]</scope>
    <source>
        <strain evidence="1 2">B</strain>
    </source>
</reference>
<comment type="caution">
    <text evidence="1">The sequence shown here is derived from an EMBL/GenBank/DDBJ whole genome shotgun (WGS) entry which is preliminary data.</text>
</comment>
<dbReference type="AlphaFoldDB" id="A0A544VQL5"/>
<evidence type="ECO:0000313" key="1">
    <source>
        <dbReference type="EMBL" id="TQR82272.1"/>
    </source>
</evidence>
<accession>A0A544VQL5</accession>
<sequence length="229" mass="23578">MGAVLGAAAIHQLTASSASSASTPVTTTVTTTAASTGVPAPLGPELAFADPTLDRIALRLYAYPDDSARSERVMAVPEHPAQARAVMNTSQDLIVEIHIAARPNASLDPNETFDVGLAASGLLTLIPRSSRVSNPGAEPLLPLPKNADLTPAPTTQVTLDPGGAETVYTVRLKAKAQPRVLINPSDGEPAYFCGFNTQNVNAVIVSSTATEVAINTTLPVAVLRTGSSC</sequence>
<dbReference type="Proteomes" id="UP000315759">
    <property type="component" value="Unassembled WGS sequence"/>
</dbReference>
<evidence type="ECO:0000313" key="2">
    <source>
        <dbReference type="Proteomes" id="UP000315759"/>
    </source>
</evidence>
<name>A0A544VQL5_9MYCO</name>